<evidence type="ECO:0000313" key="1">
    <source>
        <dbReference type="EMBL" id="GGT54266.1"/>
    </source>
</evidence>
<sequence length="72" mass="7870">MLAVTGEDGRLRAHGERGAHLRGLLPLAGQPEVQGALLLELTGLFVDASRHEHVTQQRPPCVVVWIYCLLGF</sequence>
<dbReference type="Proteomes" id="UP000646776">
    <property type="component" value="Unassembled WGS sequence"/>
</dbReference>
<dbReference type="EMBL" id="BMSA01000009">
    <property type="protein sequence ID" value="GGT54266.1"/>
    <property type="molecule type" value="Genomic_DNA"/>
</dbReference>
<accession>A0A918LV55</accession>
<reference evidence="1" key="1">
    <citation type="journal article" date="2014" name="Int. J. Syst. Evol. Microbiol.">
        <title>Complete genome sequence of Corynebacterium casei LMG S-19264T (=DSM 44701T), isolated from a smear-ripened cheese.</title>
        <authorList>
            <consortium name="US DOE Joint Genome Institute (JGI-PGF)"/>
            <person name="Walter F."/>
            <person name="Albersmeier A."/>
            <person name="Kalinowski J."/>
            <person name="Ruckert C."/>
        </authorList>
    </citation>
    <scope>NUCLEOTIDE SEQUENCE</scope>
    <source>
        <strain evidence="1">JCM 4125</strain>
    </source>
</reference>
<dbReference type="AlphaFoldDB" id="A0A918LV55"/>
<gene>
    <name evidence="1" type="ORF">GCM10010226_34010</name>
</gene>
<reference evidence="1" key="2">
    <citation type="submission" date="2020-09" db="EMBL/GenBank/DDBJ databases">
        <authorList>
            <person name="Sun Q."/>
            <person name="Ohkuma M."/>
        </authorList>
    </citation>
    <scope>NUCLEOTIDE SEQUENCE</scope>
    <source>
        <strain evidence="1">JCM 4125</strain>
    </source>
</reference>
<proteinExistence type="predicted"/>
<evidence type="ECO:0000313" key="2">
    <source>
        <dbReference type="Proteomes" id="UP000646776"/>
    </source>
</evidence>
<keyword evidence="2" id="KW-1185">Reference proteome</keyword>
<name>A0A918LV55_9ACTN</name>
<organism evidence="1 2">
    <name type="scientific">Streptomyces phaeofaciens</name>
    <dbReference type="NCBI Taxonomy" id="68254"/>
    <lineage>
        <taxon>Bacteria</taxon>
        <taxon>Bacillati</taxon>
        <taxon>Actinomycetota</taxon>
        <taxon>Actinomycetes</taxon>
        <taxon>Kitasatosporales</taxon>
        <taxon>Streptomycetaceae</taxon>
        <taxon>Streptomyces</taxon>
    </lineage>
</organism>
<protein>
    <submittedName>
        <fullName evidence="1">Uncharacterized protein</fullName>
    </submittedName>
</protein>
<comment type="caution">
    <text evidence="1">The sequence shown here is derived from an EMBL/GenBank/DDBJ whole genome shotgun (WGS) entry which is preliminary data.</text>
</comment>